<dbReference type="Pfam" id="PF03466">
    <property type="entry name" value="LysR_substrate"/>
    <property type="match status" value="1"/>
</dbReference>
<comment type="similarity">
    <text evidence="1">Belongs to the LysR transcriptional regulatory family.</text>
</comment>
<dbReference type="InterPro" id="IPR005119">
    <property type="entry name" value="LysR_subst-bd"/>
</dbReference>
<dbReference type="InterPro" id="IPR000847">
    <property type="entry name" value="LysR_HTH_N"/>
</dbReference>
<dbReference type="PANTHER" id="PTHR30579">
    <property type="entry name" value="TRANSCRIPTIONAL REGULATOR"/>
    <property type="match status" value="1"/>
</dbReference>
<dbReference type="OrthoDB" id="5723059at2"/>
<dbReference type="Gene3D" id="3.40.190.10">
    <property type="entry name" value="Periplasmic binding protein-like II"/>
    <property type="match status" value="2"/>
</dbReference>
<reference evidence="7" key="1">
    <citation type="submission" date="2017-01" db="EMBL/GenBank/DDBJ databases">
        <authorList>
            <person name="Varghese N."/>
            <person name="Submissions S."/>
        </authorList>
    </citation>
    <scope>NUCLEOTIDE SEQUENCE [LARGE SCALE GENOMIC DNA]</scope>
    <source>
        <strain evidence="7">DSM 22306</strain>
    </source>
</reference>
<dbReference type="SUPFAM" id="SSF46785">
    <property type="entry name" value="Winged helix' DNA-binding domain"/>
    <property type="match status" value="1"/>
</dbReference>
<dbReference type="PROSITE" id="PS50931">
    <property type="entry name" value="HTH_LYSR"/>
    <property type="match status" value="1"/>
</dbReference>
<evidence type="ECO:0000256" key="1">
    <source>
        <dbReference type="ARBA" id="ARBA00009437"/>
    </source>
</evidence>
<keyword evidence="2" id="KW-0805">Transcription regulation</keyword>
<keyword evidence="4" id="KW-0804">Transcription</keyword>
<keyword evidence="7" id="KW-1185">Reference proteome</keyword>
<evidence type="ECO:0000313" key="7">
    <source>
        <dbReference type="Proteomes" id="UP000185999"/>
    </source>
</evidence>
<gene>
    <name evidence="6" type="ORF">SAMN05421760_101697</name>
</gene>
<dbReference type="PANTHER" id="PTHR30579:SF7">
    <property type="entry name" value="HTH-TYPE TRANSCRIPTIONAL REGULATOR LRHA-RELATED"/>
    <property type="match status" value="1"/>
</dbReference>
<dbReference type="FunFam" id="1.10.10.10:FF:000001">
    <property type="entry name" value="LysR family transcriptional regulator"/>
    <property type="match status" value="1"/>
</dbReference>
<sequence>MKTILDPVLLRSFVAVVDTGSFTRAAESTHLTQSTVSQQIRKLESQIGCDLLLRKGRYATPTLEGERVLNYARRILLLMGEAISQTLLSAEQREIRLGVPEDFATHELMPTLSHFSEDFPDVRLEVKSGMCIDIWRQFQQNELDMALVKQRPGNAQGMASWPEPLCWIDSLKRDNLQRSTIEGTPIPLVSLPSTGLYLSEMTHTFDTLGRHWRMAYITTSLSGVSCAVEAGLGISLLPQRLVTHKHRVLGYAEGLPEIPALELTLHTHPQLTAHSKLLAERLIKTCDEIFERAQQSRV</sequence>
<organism evidence="6 7">
    <name type="scientific">Neptunomonas antarctica</name>
    <dbReference type="NCBI Taxonomy" id="619304"/>
    <lineage>
        <taxon>Bacteria</taxon>
        <taxon>Pseudomonadati</taxon>
        <taxon>Pseudomonadota</taxon>
        <taxon>Gammaproteobacteria</taxon>
        <taxon>Oceanospirillales</taxon>
        <taxon>Oceanospirillaceae</taxon>
        <taxon>Neptunomonas</taxon>
    </lineage>
</organism>
<dbReference type="EMBL" id="FTOE01000001">
    <property type="protein sequence ID" value="SIS45050.1"/>
    <property type="molecule type" value="Genomic_DNA"/>
</dbReference>
<dbReference type="PRINTS" id="PR00039">
    <property type="entry name" value="HTHLYSR"/>
</dbReference>
<dbReference type="AlphaFoldDB" id="A0A1N7J6U7"/>
<dbReference type="Gene3D" id="1.10.10.10">
    <property type="entry name" value="Winged helix-like DNA-binding domain superfamily/Winged helix DNA-binding domain"/>
    <property type="match status" value="1"/>
</dbReference>
<dbReference type="InterPro" id="IPR036388">
    <property type="entry name" value="WH-like_DNA-bd_sf"/>
</dbReference>
<dbReference type="GO" id="GO:0003700">
    <property type="term" value="F:DNA-binding transcription factor activity"/>
    <property type="evidence" value="ECO:0007669"/>
    <property type="project" value="InterPro"/>
</dbReference>
<evidence type="ECO:0000256" key="3">
    <source>
        <dbReference type="ARBA" id="ARBA00023125"/>
    </source>
</evidence>
<protein>
    <submittedName>
        <fullName evidence="6">DNA-binding transcriptional regulator, LysR family</fullName>
    </submittedName>
</protein>
<dbReference type="SUPFAM" id="SSF53850">
    <property type="entry name" value="Periplasmic binding protein-like II"/>
    <property type="match status" value="1"/>
</dbReference>
<dbReference type="RefSeq" id="WP_054342863.1">
    <property type="nucleotide sequence ID" value="NZ_FTOE01000001.1"/>
</dbReference>
<evidence type="ECO:0000313" key="6">
    <source>
        <dbReference type="EMBL" id="SIS45050.1"/>
    </source>
</evidence>
<name>A0A1N7J6U7_9GAMM</name>
<feature type="domain" description="HTH lysR-type" evidence="5">
    <location>
        <begin position="5"/>
        <end position="62"/>
    </location>
</feature>
<accession>A0A1N7J6U7</accession>
<dbReference type="InterPro" id="IPR050176">
    <property type="entry name" value="LTTR"/>
</dbReference>
<proteinExistence type="inferred from homology"/>
<dbReference type="STRING" id="619304.SAMN05421760_101697"/>
<evidence type="ECO:0000259" key="5">
    <source>
        <dbReference type="PROSITE" id="PS50931"/>
    </source>
</evidence>
<dbReference type="InterPro" id="IPR036390">
    <property type="entry name" value="WH_DNA-bd_sf"/>
</dbReference>
<dbReference type="Pfam" id="PF00126">
    <property type="entry name" value="HTH_1"/>
    <property type="match status" value="1"/>
</dbReference>
<dbReference type="Proteomes" id="UP000185999">
    <property type="component" value="Unassembled WGS sequence"/>
</dbReference>
<evidence type="ECO:0000256" key="2">
    <source>
        <dbReference type="ARBA" id="ARBA00023015"/>
    </source>
</evidence>
<evidence type="ECO:0000256" key="4">
    <source>
        <dbReference type="ARBA" id="ARBA00023163"/>
    </source>
</evidence>
<dbReference type="GO" id="GO:0003677">
    <property type="term" value="F:DNA binding"/>
    <property type="evidence" value="ECO:0007669"/>
    <property type="project" value="UniProtKB-KW"/>
</dbReference>
<keyword evidence="3 6" id="KW-0238">DNA-binding</keyword>